<feature type="domain" description="Calponin-homology (CH)" evidence="5">
    <location>
        <begin position="245"/>
        <end position="363"/>
    </location>
</feature>
<dbReference type="GeneID" id="107376904"/>
<reference evidence="6" key="1">
    <citation type="submission" date="2020-03" db="EMBL/GenBank/DDBJ databases">
        <title>Intra-Species Differences in Population Size shape Life History and Genome Evolution.</title>
        <authorList>
            <person name="Willemsen D."/>
            <person name="Cui R."/>
            <person name="Valenzano D.R."/>
        </authorList>
    </citation>
    <scope>NUCLEOTIDE SEQUENCE</scope>
    <source>
        <strain evidence="6">GRZ</strain>
        <tissue evidence="6">Whole</tissue>
    </source>
</reference>
<evidence type="ECO:0000259" key="5">
    <source>
        <dbReference type="PROSITE" id="PS50021"/>
    </source>
</evidence>
<accession>A0A9D3C088</accession>
<evidence type="ECO:0000256" key="1">
    <source>
        <dbReference type="ARBA" id="ARBA00022553"/>
    </source>
</evidence>
<organism evidence="6 7">
    <name type="scientific">Nothobranchius furzeri</name>
    <name type="common">Turquoise killifish</name>
    <dbReference type="NCBI Taxonomy" id="105023"/>
    <lineage>
        <taxon>Eukaryota</taxon>
        <taxon>Metazoa</taxon>
        <taxon>Chordata</taxon>
        <taxon>Craniata</taxon>
        <taxon>Vertebrata</taxon>
        <taxon>Euteleostomi</taxon>
        <taxon>Actinopterygii</taxon>
        <taxon>Neopterygii</taxon>
        <taxon>Teleostei</taxon>
        <taxon>Neoteleostei</taxon>
        <taxon>Acanthomorphata</taxon>
        <taxon>Ovalentaria</taxon>
        <taxon>Atherinomorphae</taxon>
        <taxon>Cyprinodontiformes</taxon>
        <taxon>Nothobranchiidae</taxon>
        <taxon>Nothobranchius</taxon>
    </lineage>
</organism>
<name>A0A9D3C088_NOTFU</name>
<evidence type="ECO:0000256" key="4">
    <source>
        <dbReference type="SAM" id="MobiDB-lite"/>
    </source>
</evidence>
<dbReference type="PROSITE" id="PS50021">
    <property type="entry name" value="CH"/>
    <property type="match status" value="1"/>
</dbReference>
<dbReference type="KEGG" id="nfu:107376904"/>
<dbReference type="SMART" id="SM00033">
    <property type="entry name" value="CH"/>
    <property type="match status" value="1"/>
</dbReference>
<dbReference type="InterPro" id="IPR036872">
    <property type="entry name" value="CH_dom_sf"/>
</dbReference>
<feature type="compositionally biased region" description="Low complexity" evidence="4">
    <location>
        <begin position="195"/>
        <end position="210"/>
    </location>
</feature>
<dbReference type="Gene3D" id="1.10.418.10">
    <property type="entry name" value="Calponin-like domain"/>
    <property type="match status" value="1"/>
</dbReference>
<gene>
    <name evidence="6" type="primary">smtnl1</name>
    <name evidence="6" type="ORF">G4P62_000349</name>
</gene>
<feature type="compositionally biased region" description="Basic and acidic residues" evidence="4">
    <location>
        <begin position="415"/>
        <end position="433"/>
    </location>
</feature>
<dbReference type="AlphaFoldDB" id="A0A9D3C088"/>
<feature type="compositionally biased region" description="Basic and acidic residues" evidence="4">
    <location>
        <begin position="138"/>
        <end position="184"/>
    </location>
</feature>
<proteinExistence type="inferred from homology"/>
<evidence type="ECO:0000256" key="2">
    <source>
        <dbReference type="ARBA" id="ARBA00023054"/>
    </source>
</evidence>
<feature type="region of interest" description="Disordered" evidence="4">
    <location>
        <begin position="1"/>
        <end position="211"/>
    </location>
</feature>
<dbReference type="SUPFAM" id="SSF47576">
    <property type="entry name" value="Calponin-homology domain, CH-domain"/>
    <property type="match status" value="1"/>
</dbReference>
<dbReference type="CTD" id="219537"/>
<dbReference type="CDD" id="cd21200">
    <property type="entry name" value="CH_SMTN-like"/>
    <property type="match status" value="1"/>
</dbReference>
<dbReference type="FunFam" id="1.10.418.10:FF:000009">
    <property type="entry name" value="smoothelin isoform X2"/>
    <property type="match status" value="1"/>
</dbReference>
<sequence length="443" mass="49260">MIIMDGETPTQDTEVVSQSDTNNNQEHEQGLVESKNWKETAEGQRIVDGGEKGGAETVPDKSEGDDPDKPQTISQPADCDTEQEGEDKNKTSAAANEKESEISREEKDVKESEKEEEGKEGGQVKGSHESEGEAGGMDTKDNESDRKEKIEVENAENKEAKETEEKKHAKQADQGKTKETDKQMKPKRKSVPNGSSVPRPRPSARSIRASSKNDIIAKFQQGAPETPIPRNFKIQRSSAAMATGASIKQKILQWCHSKTRNYENVNIENFSSSWSNGLAFCALIHRFFPDAFDYSSLKPEERKKNFTLAFQTAEYRLRNNNVTLLSLADCCPLLEVSDMMMMGNNPDPMCVFTYVQSLCHSLSKIEKQRKDKEQEEKEKAGNKGEENEERNEAVEEASSTGSEKNQEEKQEDGEEAKGSGEEEDAPKSCKMEEAGGALVETQS</sequence>
<dbReference type="PANTHER" id="PTHR23167:SF85">
    <property type="entry name" value="SMOOTHELIN-LIKE 1 ISOFORM X1"/>
    <property type="match status" value="1"/>
</dbReference>
<dbReference type="InterPro" id="IPR001715">
    <property type="entry name" value="CH_dom"/>
</dbReference>
<feature type="compositionally biased region" description="Polar residues" evidence="4">
    <location>
        <begin position="8"/>
        <end position="24"/>
    </location>
</feature>
<keyword evidence="1" id="KW-0597">Phosphoprotein</keyword>
<dbReference type="InterPro" id="IPR050540">
    <property type="entry name" value="F-actin_Monoox_Mical"/>
</dbReference>
<feature type="compositionally biased region" description="Basic and acidic residues" evidence="4">
    <location>
        <begin position="48"/>
        <end position="69"/>
    </location>
</feature>
<comment type="caution">
    <text evidence="6">The sequence shown here is derived from an EMBL/GenBank/DDBJ whole genome shotgun (WGS) entry which is preliminary data.</text>
</comment>
<dbReference type="Pfam" id="PF00307">
    <property type="entry name" value="CH"/>
    <property type="match status" value="1"/>
</dbReference>
<keyword evidence="2" id="KW-0175">Coiled coil</keyword>
<protein>
    <submittedName>
        <fullName evidence="6">Transcript variant X1</fullName>
    </submittedName>
</protein>
<feature type="compositionally biased region" description="Basic and acidic residues" evidence="4">
    <location>
        <begin position="366"/>
        <end position="393"/>
    </location>
</feature>
<evidence type="ECO:0000313" key="7">
    <source>
        <dbReference type="Proteomes" id="UP000822369"/>
    </source>
</evidence>
<dbReference type="PANTHER" id="PTHR23167">
    <property type="entry name" value="CALPONIN HOMOLOGY DOMAIN-CONTAINING PROTEIN DDB_G0272472-RELATED"/>
    <property type="match status" value="1"/>
</dbReference>
<dbReference type="RefSeq" id="XP_070407514.1">
    <property type="nucleotide sequence ID" value="XM_070551413.1"/>
</dbReference>
<evidence type="ECO:0000313" key="6">
    <source>
        <dbReference type="EMBL" id="KAF7228251.1"/>
    </source>
</evidence>
<comment type="similarity">
    <text evidence="3">Belongs to the smoothelin family.</text>
</comment>
<dbReference type="Proteomes" id="UP000822369">
    <property type="component" value="Chromosome 2"/>
</dbReference>
<dbReference type="EMBL" id="JAAVVJ010000002">
    <property type="protein sequence ID" value="KAF7228251.1"/>
    <property type="molecule type" value="Genomic_DNA"/>
</dbReference>
<feature type="compositionally biased region" description="Basic and acidic residues" evidence="4">
    <location>
        <begin position="86"/>
        <end position="131"/>
    </location>
</feature>
<evidence type="ECO:0000256" key="3">
    <source>
        <dbReference type="ARBA" id="ARBA00061655"/>
    </source>
</evidence>
<feature type="compositionally biased region" description="Basic and acidic residues" evidence="4">
    <location>
        <begin position="25"/>
        <end position="42"/>
    </location>
</feature>
<feature type="region of interest" description="Disordered" evidence="4">
    <location>
        <begin position="366"/>
        <end position="443"/>
    </location>
</feature>